<dbReference type="AlphaFoldDB" id="A0A6B0V4Y7"/>
<sequence length="233" mass="25337">MSFLRASKCMARKSSPTTLPAVVASLSLTGYVAACSESCSTRTRTTSASPASRAANQEGRSFLFFFLFSLSCFLSSSIRYAIRTWLSNCDGMVQRICRYQTSILVRVVVARATWRFSSVALRLLGEKRLGASTMATLCSDIRFRGASSATSARKCTSANRVSRFGSGRTRTSRLSALSCSSRVGTRPTCTKASAYLLVSSGSGKWRRICLRRPATSCTPYRSRTDARSSGLLL</sequence>
<accession>A0A6B0V4Y7</accession>
<reference evidence="1" key="1">
    <citation type="submission" date="2019-12" db="EMBL/GenBank/DDBJ databases">
        <title>An insight into the sialome of adult female Ixodes ricinus ticks feeding for 6 days.</title>
        <authorList>
            <person name="Perner J."/>
            <person name="Ribeiro J.M.C."/>
        </authorList>
    </citation>
    <scope>NUCLEOTIDE SEQUENCE</scope>
    <source>
        <strain evidence="1">Semi-engorged</strain>
        <tissue evidence="1">Salivary glands</tissue>
    </source>
</reference>
<evidence type="ECO:0000313" key="1">
    <source>
        <dbReference type="EMBL" id="MXU96876.1"/>
    </source>
</evidence>
<organism evidence="1">
    <name type="scientific">Ixodes ricinus</name>
    <name type="common">Common tick</name>
    <name type="synonym">Acarus ricinus</name>
    <dbReference type="NCBI Taxonomy" id="34613"/>
    <lineage>
        <taxon>Eukaryota</taxon>
        <taxon>Metazoa</taxon>
        <taxon>Ecdysozoa</taxon>
        <taxon>Arthropoda</taxon>
        <taxon>Chelicerata</taxon>
        <taxon>Arachnida</taxon>
        <taxon>Acari</taxon>
        <taxon>Parasitiformes</taxon>
        <taxon>Ixodida</taxon>
        <taxon>Ixodoidea</taxon>
        <taxon>Ixodidae</taxon>
        <taxon>Ixodinae</taxon>
        <taxon>Ixodes</taxon>
    </lineage>
</organism>
<name>A0A6B0V4Y7_IXORI</name>
<dbReference type="EMBL" id="GIFC01014793">
    <property type="protein sequence ID" value="MXU96876.1"/>
    <property type="molecule type" value="Transcribed_RNA"/>
</dbReference>
<protein>
    <submittedName>
        <fullName evidence="1">Putative secreted protein</fullName>
    </submittedName>
</protein>
<proteinExistence type="predicted"/>